<evidence type="ECO:0000256" key="1">
    <source>
        <dbReference type="SAM" id="MobiDB-lite"/>
    </source>
</evidence>
<dbReference type="STRING" id="46177.SAMN05660976_01274"/>
<gene>
    <name evidence="3" type="ORF">SAMN05660976_01274</name>
</gene>
<keyword evidence="4" id="KW-1185">Reference proteome</keyword>
<dbReference type="OrthoDB" id="3512658at2"/>
<dbReference type="SUPFAM" id="SSF82171">
    <property type="entry name" value="DPP6 N-terminal domain-like"/>
    <property type="match status" value="1"/>
</dbReference>
<accession>A0A1H7KKG3</accession>
<feature type="signal peptide" evidence="2">
    <location>
        <begin position="1"/>
        <end position="24"/>
    </location>
</feature>
<proteinExistence type="predicted"/>
<reference evidence="3 4" key="1">
    <citation type="submission" date="2016-10" db="EMBL/GenBank/DDBJ databases">
        <authorList>
            <person name="de Groot N.N."/>
        </authorList>
    </citation>
    <scope>NUCLEOTIDE SEQUENCE [LARGE SCALE GENOMIC DNA]</scope>
    <source>
        <strain evidence="3 4">DSM 43357</strain>
    </source>
</reference>
<evidence type="ECO:0008006" key="5">
    <source>
        <dbReference type="Google" id="ProtNLM"/>
    </source>
</evidence>
<feature type="region of interest" description="Disordered" evidence="1">
    <location>
        <begin position="30"/>
        <end position="50"/>
    </location>
</feature>
<name>A0A1H7KKG3_9ACTN</name>
<protein>
    <recommendedName>
        <fullName evidence="5">WD40-like Beta Propeller Repeat</fullName>
    </recommendedName>
</protein>
<dbReference type="RefSeq" id="WP_091099011.1">
    <property type="nucleotide sequence ID" value="NZ_FOBF01000003.1"/>
</dbReference>
<organism evidence="3 4">
    <name type="scientific">Nonomuraea pusilla</name>
    <dbReference type="NCBI Taxonomy" id="46177"/>
    <lineage>
        <taxon>Bacteria</taxon>
        <taxon>Bacillati</taxon>
        <taxon>Actinomycetota</taxon>
        <taxon>Actinomycetes</taxon>
        <taxon>Streptosporangiales</taxon>
        <taxon>Streptosporangiaceae</taxon>
        <taxon>Nonomuraea</taxon>
    </lineage>
</organism>
<keyword evidence="2" id="KW-0732">Signal</keyword>
<evidence type="ECO:0000313" key="4">
    <source>
        <dbReference type="Proteomes" id="UP000198953"/>
    </source>
</evidence>
<evidence type="ECO:0000256" key="2">
    <source>
        <dbReference type="SAM" id="SignalP"/>
    </source>
</evidence>
<dbReference type="EMBL" id="FOBF01000003">
    <property type="protein sequence ID" value="SEK87000.1"/>
    <property type="molecule type" value="Genomic_DNA"/>
</dbReference>
<dbReference type="Gene3D" id="2.120.10.30">
    <property type="entry name" value="TolB, C-terminal domain"/>
    <property type="match status" value="1"/>
</dbReference>
<evidence type="ECO:0000313" key="3">
    <source>
        <dbReference type="EMBL" id="SEK87000.1"/>
    </source>
</evidence>
<sequence length="347" mass="36076">MRHPSATVALLAAAVIGGAGLAPAAAHARSAHATDSTDSTRSAHLRSATPQARAAWVRSCAGEDDSTRPCGHWRLILRDGGAKVVRDAAIGRIDRKGNEIHDTAAFAISADGRVIAYERAGDHRLVVRGTAGGPARVLPAALTAKGTDPLTLRLSPTGDRLLVDYDDAPGRRHDLVVTLATGATAKLPAAEQPLGFSGDGGEVISTRYTADNTTVVYAHTLGGATVRRTPPQAVAGAVALALNPDGHTVAVFTPGDDSPRRPPRVRVYDLESGELTAGADLPLKAEEAPYTARWAADGTLTAVVQTGEDGDRAVVRELTVDPETGATRQTDRYTISGTRYANVVAGE</sequence>
<dbReference type="Proteomes" id="UP000198953">
    <property type="component" value="Unassembled WGS sequence"/>
</dbReference>
<dbReference type="AlphaFoldDB" id="A0A1H7KKG3"/>
<feature type="chain" id="PRO_5038838895" description="WD40-like Beta Propeller Repeat" evidence="2">
    <location>
        <begin position="25"/>
        <end position="347"/>
    </location>
</feature>
<dbReference type="InterPro" id="IPR011042">
    <property type="entry name" value="6-blade_b-propeller_TolB-like"/>
</dbReference>